<dbReference type="Gene3D" id="3.30.40.10">
    <property type="entry name" value="Zinc/RING finger domain, C3HC4 (zinc finger)"/>
    <property type="match status" value="1"/>
</dbReference>
<evidence type="ECO:0000313" key="7">
    <source>
        <dbReference type="EnsemblMetazoa" id="ENSAATROPP007088"/>
    </source>
</evidence>
<dbReference type="EnsemblMetazoa" id="ENSAATROPT007897">
    <property type="protein sequence ID" value="ENSAATROPP007088"/>
    <property type="gene ID" value="ENSAATROPG006448"/>
</dbReference>
<keyword evidence="8" id="KW-1185">Reference proteome</keyword>
<evidence type="ECO:0000256" key="3">
    <source>
        <dbReference type="ARBA" id="ARBA00022833"/>
    </source>
</evidence>
<reference evidence="7" key="1">
    <citation type="submission" date="2024-04" db="UniProtKB">
        <authorList>
            <consortium name="EnsemblMetazoa"/>
        </authorList>
    </citation>
    <scope>IDENTIFICATION</scope>
    <source>
        <strain evidence="7">EBRO</strain>
    </source>
</reference>
<proteinExistence type="predicted"/>
<dbReference type="GO" id="GO:0005737">
    <property type="term" value="C:cytoplasm"/>
    <property type="evidence" value="ECO:0007669"/>
    <property type="project" value="TreeGrafter"/>
</dbReference>
<dbReference type="Proteomes" id="UP000075880">
    <property type="component" value="Unassembled WGS sequence"/>
</dbReference>
<dbReference type="PANTHER" id="PTHR13513:SF9">
    <property type="entry name" value="E3 UBIQUITIN-PROTEIN LIGASE UBR7-RELATED"/>
    <property type="match status" value="1"/>
</dbReference>
<feature type="compositionally biased region" description="Low complexity" evidence="5">
    <location>
        <begin position="222"/>
        <end position="236"/>
    </location>
</feature>
<keyword evidence="2" id="KW-0863">Zinc-finger</keyword>
<evidence type="ECO:0000256" key="4">
    <source>
        <dbReference type="PROSITE-ProRule" id="PRU00508"/>
    </source>
</evidence>
<dbReference type="AlphaFoldDB" id="A0AAG5D8X3"/>
<feature type="zinc finger region" description="UBR-type" evidence="4">
    <location>
        <begin position="38"/>
        <end position="114"/>
    </location>
</feature>
<feature type="region of interest" description="Disordered" evidence="5">
    <location>
        <begin position="222"/>
        <end position="251"/>
    </location>
</feature>
<dbReference type="InterPro" id="IPR011011">
    <property type="entry name" value="Znf_FYVE_PHD"/>
</dbReference>
<dbReference type="SMART" id="SM00249">
    <property type="entry name" value="PHD"/>
    <property type="match status" value="1"/>
</dbReference>
<dbReference type="InterPro" id="IPR001965">
    <property type="entry name" value="Znf_PHD"/>
</dbReference>
<dbReference type="SUPFAM" id="SSF57903">
    <property type="entry name" value="FYVE/PHD zinc finger"/>
    <property type="match status" value="1"/>
</dbReference>
<sequence>MEQTDGAETSYVTMEDVLKEQEELEETSQAVLGGSDEKNCTYSRGYVDRQALYACLTCVPEARADESKRSGVCLACSLQCHDNHELLELYTKRNFRCDCGGKRMPDVKCKLEPRKEEENNLNKYNQNFSGLYCSCHRPYPDPDDDVADEMIQCIMCEDWYHMRHLDLDEPKNEKTYAEMICGTCMETYPFFRNYVGKIEEQNNKAALDDTVQVDVTGLDESASAAAPAADDAGPSEPKQRRLESSPSATGVVEKEKSTAALDICTKPPLGEDAEKGYKKGATFWVDGWRKYLCQCKACCLLYKEHEAMYLLNEKDTVQYYEEIGKQRQGALGSSYERGMEMLGQLDRLTQVDMFTEYNRMKDRLREHLAQFVTNQQVVTQADITEFFAKLQKENREAKTNAPPHFCR</sequence>
<dbReference type="InterPro" id="IPR013083">
    <property type="entry name" value="Znf_RING/FYVE/PHD"/>
</dbReference>
<feature type="domain" description="UBR-type" evidence="6">
    <location>
        <begin position="38"/>
        <end position="114"/>
    </location>
</feature>
<protein>
    <recommendedName>
        <fullName evidence="6">UBR-type domain-containing protein</fullName>
    </recommendedName>
</protein>
<dbReference type="PROSITE" id="PS51157">
    <property type="entry name" value="ZF_UBR"/>
    <property type="match status" value="1"/>
</dbReference>
<evidence type="ECO:0000256" key="5">
    <source>
        <dbReference type="SAM" id="MobiDB-lite"/>
    </source>
</evidence>
<dbReference type="CDD" id="cd15542">
    <property type="entry name" value="PHD_UBR7"/>
    <property type="match status" value="1"/>
</dbReference>
<dbReference type="Pfam" id="PF02207">
    <property type="entry name" value="zf-UBR"/>
    <property type="match status" value="1"/>
</dbReference>
<evidence type="ECO:0000256" key="1">
    <source>
        <dbReference type="ARBA" id="ARBA00022723"/>
    </source>
</evidence>
<dbReference type="InterPro" id="IPR003126">
    <property type="entry name" value="Znf_UBR"/>
</dbReference>
<dbReference type="InterPro" id="IPR047506">
    <property type="entry name" value="UBR7-like_UBR-box"/>
</dbReference>
<dbReference type="PANTHER" id="PTHR13513">
    <property type="entry name" value="E3 UBIQUITIN-PROTEIN LIGASE UBR7"/>
    <property type="match status" value="1"/>
</dbReference>
<evidence type="ECO:0000313" key="8">
    <source>
        <dbReference type="Proteomes" id="UP000075880"/>
    </source>
</evidence>
<evidence type="ECO:0000259" key="6">
    <source>
        <dbReference type="PROSITE" id="PS51157"/>
    </source>
</evidence>
<keyword evidence="3" id="KW-0862">Zinc</keyword>
<dbReference type="InterPro" id="IPR040204">
    <property type="entry name" value="UBR7"/>
</dbReference>
<name>A0AAG5D8X3_ANOAO</name>
<dbReference type="CDD" id="cd19677">
    <property type="entry name" value="UBR-box_UBR7"/>
    <property type="match status" value="1"/>
</dbReference>
<keyword evidence="1" id="KW-0479">Metal-binding</keyword>
<dbReference type="GO" id="GO:0008270">
    <property type="term" value="F:zinc ion binding"/>
    <property type="evidence" value="ECO:0007669"/>
    <property type="project" value="UniProtKB-KW"/>
</dbReference>
<evidence type="ECO:0000256" key="2">
    <source>
        <dbReference type="ARBA" id="ARBA00022771"/>
    </source>
</evidence>
<dbReference type="GO" id="GO:0061630">
    <property type="term" value="F:ubiquitin protein ligase activity"/>
    <property type="evidence" value="ECO:0007669"/>
    <property type="project" value="InterPro"/>
</dbReference>
<organism evidence="7 8">
    <name type="scientific">Anopheles atroparvus</name>
    <name type="common">European mosquito</name>
    <dbReference type="NCBI Taxonomy" id="41427"/>
    <lineage>
        <taxon>Eukaryota</taxon>
        <taxon>Metazoa</taxon>
        <taxon>Ecdysozoa</taxon>
        <taxon>Arthropoda</taxon>
        <taxon>Hexapoda</taxon>
        <taxon>Insecta</taxon>
        <taxon>Pterygota</taxon>
        <taxon>Neoptera</taxon>
        <taxon>Endopterygota</taxon>
        <taxon>Diptera</taxon>
        <taxon>Nematocera</taxon>
        <taxon>Culicoidea</taxon>
        <taxon>Culicidae</taxon>
        <taxon>Anophelinae</taxon>
        <taxon>Anopheles</taxon>
    </lineage>
</organism>
<accession>A0AAG5D8X3</accession>
<dbReference type="SMART" id="SM00396">
    <property type="entry name" value="ZnF_UBR1"/>
    <property type="match status" value="1"/>
</dbReference>